<name>A0A4S2N1E3_9PEZI</name>
<dbReference type="InterPro" id="IPR029069">
    <property type="entry name" value="HotDog_dom_sf"/>
</dbReference>
<sequence>MSDIMLPKFPKDFKYRNLAEATEVTETAEKGVYTGSLHADWCIGVVPHGGYLTSVLLNASATYFNKYHADQPDAIHISQTFSTRCSIGPFRLTVVPIKIGRQYSFVRVELFQGKHLCLTAVVTHASFAQEAASKGLNGPEMVPKPRYITPFEECEGQEPKGRGADFRVAEKKLNYRFPKGTVYGSRGNELRREQWVSFADGKDIMPTDLGMISDMFIPLPINLAPLSPNGERMVTSWYPTLWLSLEVKKPGPWRWVGVFVEIKKLENGRSDIEVIITDEKGELIGLSRHLAIVVSIARNNAKL</sequence>
<dbReference type="InParanoid" id="A0A4S2N1E3"/>
<evidence type="ECO:0008006" key="5">
    <source>
        <dbReference type="Google" id="ProtNLM"/>
    </source>
</evidence>
<dbReference type="EMBL" id="ML220114">
    <property type="protein sequence ID" value="TGZ82949.1"/>
    <property type="molecule type" value="Genomic_DNA"/>
</dbReference>
<dbReference type="Proteomes" id="UP000298138">
    <property type="component" value="Unassembled WGS sequence"/>
</dbReference>
<dbReference type="AlphaFoldDB" id="A0A4S2N1E3"/>
<dbReference type="Pfam" id="PF13622">
    <property type="entry name" value="4HBT_3"/>
    <property type="match status" value="1"/>
</dbReference>
<dbReference type="InterPro" id="IPR042171">
    <property type="entry name" value="Acyl-CoA_hotdog"/>
</dbReference>
<evidence type="ECO:0000313" key="4">
    <source>
        <dbReference type="Proteomes" id="UP000298138"/>
    </source>
</evidence>
<dbReference type="PANTHER" id="PTHR38110:SF1">
    <property type="entry name" value="THIOESTERASE DOMAIN-CONTAINING PROTEIN"/>
    <property type="match status" value="1"/>
</dbReference>
<dbReference type="OrthoDB" id="2532955at2759"/>
<evidence type="ECO:0000313" key="3">
    <source>
        <dbReference type="EMBL" id="TGZ82949.1"/>
    </source>
</evidence>
<evidence type="ECO:0000259" key="2">
    <source>
        <dbReference type="Pfam" id="PF20789"/>
    </source>
</evidence>
<proteinExistence type="predicted"/>
<dbReference type="PANTHER" id="PTHR38110">
    <property type="entry name" value="CHROMOSOME 23, WHOLE GENOME SHOTGUN SEQUENCE"/>
    <property type="match status" value="1"/>
</dbReference>
<organism evidence="3 4">
    <name type="scientific">Ascodesmis nigricans</name>
    <dbReference type="NCBI Taxonomy" id="341454"/>
    <lineage>
        <taxon>Eukaryota</taxon>
        <taxon>Fungi</taxon>
        <taxon>Dikarya</taxon>
        <taxon>Ascomycota</taxon>
        <taxon>Pezizomycotina</taxon>
        <taxon>Pezizomycetes</taxon>
        <taxon>Pezizales</taxon>
        <taxon>Ascodesmidaceae</taxon>
        <taxon>Ascodesmis</taxon>
    </lineage>
</organism>
<dbReference type="SUPFAM" id="SSF54637">
    <property type="entry name" value="Thioesterase/thiol ester dehydrase-isomerase"/>
    <property type="match status" value="2"/>
</dbReference>
<dbReference type="Gene3D" id="2.40.160.210">
    <property type="entry name" value="Acyl-CoA thioesterase, double hotdog domain"/>
    <property type="match status" value="1"/>
</dbReference>
<feature type="domain" description="Acyl-CoA thioesterase-like C-terminal" evidence="2">
    <location>
        <begin position="169"/>
        <end position="293"/>
    </location>
</feature>
<dbReference type="InterPro" id="IPR052389">
    <property type="entry name" value="Sec_Metab_Biosynth-Assoc"/>
</dbReference>
<dbReference type="Pfam" id="PF20789">
    <property type="entry name" value="4HBT_3C"/>
    <property type="match status" value="1"/>
</dbReference>
<feature type="domain" description="Acyl-CoA thioesterase-like N-terminal HotDog" evidence="1">
    <location>
        <begin position="38"/>
        <end position="124"/>
    </location>
</feature>
<protein>
    <recommendedName>
        <fullName evidence="5">Thioesterase family protein</fullName>
    </recommendedName>
</protein>
<dbReference type="STRING" id="341454.A0A4S2N1E3"/>
<dbReference type="InterPro" id="IPR049449">
    <property type="entry name" value="TesB_ACOT8-like_N"/>
</dbReference>
<evidence type="ECO:0000259" key="1">
    <source>
        <dbReference type="Pfam" id="PF13622"/>
    </source>
</evidence>
<reference evidence="3 4" key="1">
    <citation type="submission" date="2019-04" db="EMBL/GenBank/DDBJ databases">
        <title>Comparative genomics and transcriptomics to analyze fruiting body development in filamentous ascomycetes.</title>
        <authorList>
            <consortium name="DOE Joint Genome Institute"/>
            <person name="Lutkenhaus R."/>
            <person name="Traeger S."/>
            <person name="Breuer J."/>
            <person name="Kuo A."/>
            <person name="Lipzen A."/>
            <person name="Pangilinan J."/>
            <person name="Dilworth D."/>
            <person name="Sandor L."/>
            <person name="Poggeler S."/>
            <person name="Barry K."/>
            <person name="Grigoriev I.V."/>
            <person name="Nowrousian M."/>
        </authorList>
    </citation>
    <scope>NUCLEOTIDE SEQUENCE [LARGE SCALE GENOMIC DNA]</scope>
    <source>
        <strain evidence="3 4">CBS 389.68</strain>
    </source>
</reference>
<gene>
    <name evidence="3" type="ORF">EX30DRAFT_339201</name>
</gene>
<dbReference type="InterPro" id="IPR049450">
    <property type="entry name" value="ACOT8-like_C"/>
</dbReference>
<accession>A0A4S2N1E3</accession>
<keyword evidence="4" id="KW-1185">Reference proteome</keyword>